<protein>
    <submittedName>
        <fullName evidence="1">Uncharacterized protein</fullName>
    </submittedName>
</protein>
<accession>A0A1V5M911</accession>
<dbReference type="EMBL" id="MWAK01000338">
    <property type="protein sequence ID" value="OPZ89709.1"/>
    <property type="molecule type" value="Genomic_DNA"/>
</dbReference>
<organism evidence="1">
    <name type="scientific">candidate division TA06 bacterium ADurb.Bin417</name>
    <dbReference type="NCBI Taxonomy" id="1852828"/>
    <lineage>
        <taxon>Bacteria</taxon>
        <taxon>Bacteria division TA06</taxon>
    </lineage>
</organism>
<proteinExistence type="predicted"/>
<sequence>MVFRKSYTSPRHHSMASEVRGLAVRPSASQFRKKLGDLATVLNWGGKWMLP</sequence>
<name>A0A1V5M911_UNCT6</name>
<reference evidence="1" key="1">
    <citation type="submission" date="2017-02" db="EMBL/GenBank/DDBJ databases">
        <title>Delving into the versatile metabolic prowess of the omnipresent phylum Bacteroidetes.</title>
        <authorList>
            <person name="Nobu M.K."/>
            <person name="Mei R."/>
            <person name="Narihiro T."/>
            <person name="Kuroda K."/>
            <person name="Liu W.-T."/>
        </authorList>
    </citation>
    <scope>NUCLEOTIDE SEQUENCE</scope>
    <source>
        <strain evidence="1">ADurb.Bin417</strain>
    </source>
</reference>
<evidence type="ECO:0000313" key="1">
    <source>
        <dbReference type="EMBL" id="OPZ89709.1"/>
    </source>
</evidence>
<comment type="caution">
    <text evidence="1">The sequence shown here is derived from an EMBL/GenBank/DDBJ whole genome shotgun (WGS) entry which is preliminary data.</text>
</comment>
<dbReference type="Proteomes" id="UP000485484">
    <property type="component" value="Unassembled WGS sequence"/>
</dbReference>
<dbReference type="AlphaFoldDB" id="A0A1V5M911"/>
<gene>
    <name evidence="1" type="ORF">BWY73_01453</name>
</gene>